<comment type="similarity">
    <text evidence="2 8">Belongs to the V-ATPase 116 kDa subunit family.</text>
</comment>
<keyword evidence="11" id="KW-1185">Reference proteome</keyword>
<dbReference type="GO" id="GO:0051117">
    <property type="term" value="F:ATPase binding"/>
    <property type="evidence" value="ECO:0007669"/>
    <property type="project" value="TreeGrafter"/>
</dbReference>
<dbReference type="GO" id="GO:0046961">
    <property type="term" value="F:proton-transporting ATPase activity, rotational mechanism"/>
    <property type="evidence" value="ECO:0007669"/>
    <property type="project" value="InterPro"/>
</dbReference>
<evidence type="ECO:0000313" key="11">
    <source>
        <dbReference type="Proteomes" id="UP001055439"/>
    </source>
</evidence>
<evidence type="ECO:0000256" key="1">
    <source>
        <dbReference type="ARBA" id="ARBA00004141"/>
    </source>
</evidence>
<evidence type="ECO:0000256" key="7">
    <source>
        <dbReference type="ARBA" id="ARBA00023136"/>
    </source>
</evidence>
<sequence>MGDYRGLNVRRDRGGCCPPTDLMRSEAMQLVRIIVPVESAHLTLSYLGDLGLFQFKDVCRIFNAFLVQFPVVLWFPSVRCRIMNDPISDCLSDSVGLNADKSPFQRTYANQIKRCGEMARKLRLFKEQMAKAGISHSEMVMTQTRIDFDEMEIKLGELEAELIEVNSNNEKLQRSYNELLEYMLVLKKAGEFFYSAQSSATAQQREIEARQIGDGSLDSPLLLEQEMLTDPSKQVKLGFVSGLVPKEKAMAFERILFRATRGNMYLRQAAVDDPVIDPISGEKIAKNVFVVFYSGERAKTKILKICEAFGANRYPFTDDIGKQMQMISEVSGKITELKTTIDLGMLHRDNILKNISHQFEQWNNLVRTEKAIYHTLNMLSLDVTKKCLVAEGWSPVFATSQIQDALQRATYDSNSQVGSIFQVLHTKESPPTYFQTNKFTSAFQEIVDAYGIAKYQEANPGVYTIITFPFLFAVMFGDWGHGMCLLLATLLLIFREKKLSSQVSSHLF</sequence>
<keyword evidence="5 8" id="KW-1133">Transmembrane helix</keyword>
<dbReference type="GO" id="GO:0016471">
    <property type="term" value="C:vacuolar proton-transporting V-type ATPase complex"/>
    <property type="evidence" value="ECO:0007669"/>
    <property type="project" value="TreeGrafter"/>
</dbReference>
<keyword evidence="8" id="KW-0375">Hydrogen ion transport</keyword>
<keyword evidence="6 8" id="KW-0406">Ion transport</keyword>
<name>A0A9E7FZU3_9LILI</name>
<accession>A0A9E7FZU3</accession>
<dbReference type="Pfam" id="PF01496">
    <property type="entry name" value="V_ATPase_I"/>
    <property type="match status" value="1"/>
</dbReference>
<keyword evidence="3 8" id="KW-0813">Transport</keyword>
<dbReference type="GO" id="GO:0007035">
    <property type="term" value="P:vacuolar acidification"/>
    <property type="evidence" value="ECO:0007669"/>
    <property type="project" value="TreeGrafter"/>
</dbReference>
<dbReference type="EMBL" id="CP097507">
    <property type="protein sequence ID" value="URE03417.1"/>
    <property type="molecule type" value="Genomic_DNA"/>
</dbReference>
<evidence type="ECO:0000256" key="5">
    <source>
        <dbReference type="ARBA" id="ARBA00022989"/>
    </source>
</evidence>
<proteinExistence type="inferred from homology"/>
<dbReference type="PANTHER" id="PTHR11629">
    <property type="entry name" value="VACUOLAR PROTON ATPASES"/>
    <property type="match status" value="1"/>
</dbReference>
<evidence type="ECO:0000256" key="3">
    <source>
        <dbReference type="ARBA" id="ARBA00022448"/>
    </source>
</evidence>
<protein>
    <recommendedName>
        <fullName evidence="8">V-type proton ATPase subunit a</fullName>
    </recommendedName>
</protein>
<dbReference type="Proteomes" id="UP001055439">
    <property type="component" value="Chromosome 5"/>
</dbReference>
<keyword evidence="4 8" id="KW-0812">Transmembrane</keyword>
<comment type="function">
    <text evidence="8">Essential component of the vacuolar proton pump (V-ATPase), a multimeric enzyme that catalyzes the translocation of protons across the membranes. Required for assembly and activity of the V-ATPase.</text>
</comment>
<feature type="coiled-coil region" evidence="9">
    <location>
        <begin position="141"/>
        <end position="175"/>
    </location>
</feature>
<dbReference type="AlphaFoldDB" id="A0A9E7FZU3"/>
<evidence type="ECO:0000256" key="4">
    <source>
        <dbReference type="ARBA" id="ARBA00022692"/>
    </source>
</evidence>
<comment type="subcellular location">
    <subcellularLocation>
        <location evidence="1">Membrane</location>
        <topology evidence="1">Multi-pass membrane protein</topology>
    </subcellularLocation>
</comment>
<dbReference type="OrthoDB" id="10264220at2759"/>
<evidence type="ECO:0000256" key="2">
    <source>
        <dbReference type="ARBA" id="ARBA00009904"/>
    </source>
</evidence>
<gene>
    <name evidence="10" type="ORF">MUK42_02065</name>
</gene>
<dbReference type="PANTHER" id="PTHR11629:SF63">
    <property type="entry name" value="V-TYPE PROTON ATPASE SUBUNIT A"/>
    <property type="match status" value="1"/>
</dbReference>
<evidence type="ECO:0000256" key="6">
    <source>
        <dbReference type="ARBA" id="ARBA00023065"/>
    </source>
</evidence>
<evidence type="ECO:0000256" key="8">
    <source>
        <dbReference type="RuleBase" id="RU361189"/>
    </source>
</evidence>
<reference evidence="10" key="1">
    <citation type="submission" date="2022-05" db="EMBL/GenBank/DDBJ databases">
        <title>The Musa troglodytarum L. genome provides insights into the mechanism of non-climacteric behaviour and enrichment of carotenoids.</title>
        <authorList>
            <person name="Wang J."/>
        </authorList>
    </citation>
    <scope>NUCLEOTIDE SEQUENCE</scope>
    <source>
        <tissue evidence="10">Leaf</tissue>
    </source>
</reference>
<comment type="caution">
    <text evidence="8">Lacks conserved residue(s) required for the propagation of feature annotation.</text>
</comment>
<evidence type="ECO:0000313" key="10">
    <source>
        <dbReference type="EMBL" id="URE03417.1"/>
    </source>
</evidence>
<keyword evidence="9" id="KW-0175">Coiled coil</keyword>
<keyword evidence="7 8" id="KW-0472">Membrane</keyword>
<dbReference type="GO" id="GO:0033179">
    <property type="term" value="C:proton-transporting V-type ATPase, V0 domain"/>
    <property type="evidence" value="ECO:0007669"/>
    <property type="project" value="InterPro"/>
</dbReference>
<evidence type="ECO:0000256" key="9">
    <source>
        <dbReference type="SAM" id="Coils"/>
    </source>
</evidence>
<dbReference type="InterPro" id="IPR002490">
    <property type="entry name" value="V-ATPase_116kDa_su"/>
</dbReference>
<feature type="transmembrane region" description="Helical" evidence="8">
    <location>
        <begin position="470"/>
        <end position="494"/>
    </location>
</feature>
<organism evidence="10 11">
    <name type="scientific">Musa troglodytarum</name>
    <name type="common">fe'i banana</name>
    <dbReference type="NCBI Taxonomy" id="320322"/>
    <lineage>
        <taxon>Eukaryota</taxon>
        <taxon>Viridiplantae</taxon>
        <taxon>Streptophyta</taxon>
        <taxon>Embryophyta</taxon>
        <taxon>Tracheophyta</taxon>
        <taxon>Spermatophyta</taxon>
        <taxon>Magnoliopsida</taxon>
        <taxon>Liliopsida</taxon>
        <taxon>Zingiberales</taxon>
        <taxon>Musaceae</taxon>
        <taxon>Musa</taxon>
    </lineage>
</organism>